<evidence type="ECO:0000259" key="6">
    <source>
        <dbReference type="PROSITE" id="PS50112"/>
    </source>
</evidence>
<evidence type="ECO:0000256" key="1">
    <source>
        <dbReference type="ARBA" id="ARBA00022679"/>
    </source>
</evidence>
<keyword evidence="1" id="KW-0808">Transferase</keyword>
<dbReference type="CDD" id="cd16917">
    <property type="entry name" value="HATPase_UhpB-NarQ-NarX-like"/>
    <property type="match status" value="1"/>
</dbReference>
<dbReference type="CDD" id="cd00130">
    <property type="entry name" value="PAS"/>
    <property type="match status" value="1"/>
</dbReference>
<evidence type="ECO:0000256" key="3">
    <source>
        <dbReference type="ARBA" id="ARBA00023012"/>
    </source>
</evidence>
<dbReference type="InterPro" id="IPR003594">
    <property type="entry name" value="HATPase_dom"/>
</dbReference>
<sequence>MKRAARLTRRSAAHPGSAARAGGADNLHDAHKALAAIVDGASDAVISINGDGLITLFNPAAERIFGHPAALMLGGPMDRLLPVAVRAGHPALISRFAQSGVTQRSMGVGRVQGLRADGRMLELEASISQAVANGQVALTAILRDVTERVAQERLIETARDELAQLNRRLLEQEKQTSRKLAQGLHDELGQTLAALRLHWEAYRGAPGAQRAGMDERITSLVVQANRQIRSVLSDLRPPLLDELGLAAALDNEIRQHHVEKDAAEVGLQTSAEARSQRWSADVEYATFMIAREALINALSHAAAHHIGVRLSGNAAGLELRVEDDGIGMATDTHVGRPGHLGLIGMRERAHAIGAALRIDGALGHGTTITLSWAQEACDAGEAPCAASRRPEGVPREGT</sequence>
<evidence type="ECO:0000256" key="5">
    <source>
        <dbReference type="SAM" id="MobiDB-lite"/>
    </source>
</evidence>
<organism evidence="7 8">
    <name type="scientific">Roseateles saccharophilus</name>
    <name type="common">Pseudomonas saccharophila</name>
    <dbReference type="NCBI Taxonomy" id="304"/>
    <lineage>
        <taxon>Bacteria</taxon>
        <taxon>Pseudomonadati</taxon>
        <taxon>Pseudomonadota</taxon>
        <taxon>Betaproteobacteria</taxon>
        <taxon>Burkholderiales</taxon>
        <taxon>Sphaerotilaceae</taxon>
        <taxon>Roseateles</taxon>
    </lineage>
</organism>
<comment type="caution">
    <text evidence="7">The sequence shown here is derived from an EMBL/GenBank/DDBJ whole genome shotgun (WGS) entry which is preliminary data.</text>
</comment>
<name>A0A4R3UK75_ROSSA</name>
<dbReference type="InterPro" id="IPR011712">
    <property type="entry name" value="Sig_transdc_His_kin_sub3_dim/P"/>
</dbReference>
<dbReference type="Pfam" id="PF00989">
    <property type="entry name" value="PAS"/>
    <property type="match status" value="1"/>
</dbReference>
<evidence type="ECO:0000313" key="8">
    <source>
        <dbReference type="Proteomes" id="UP000295110"/>
    </source>
</evidence>
<dbReference type="GO" id="GO:0046983">
    <property type="term" value="F:protein dimerization activity"/>
    <property type="evidence" value="ECO:0007669"/>
    <property type="project" value="InterPro"/>
</dbReference>
<feature type="coiled-coil region" evidence="4">
    <location>
        <begin position="148"/>
        <end position="175"/>
    </location>
</feature>
<dbReference type="InterPro" id="IPR000014">
    <property type="entry name" value="PAS"/>
</dbReference>
<proteinExistence type="predicted"/>
<dbReference type="Pfam" id="PF02518">
    <property type="entry name" value="HATPase_c"/>
    <property type="match status" value="1"/>
</dbReference>
<accession>A0A4R3UK75</accession>
<dbReference type="SUPFAM" id="SSF55785">
    <property type="entry name" value="PYP-like sensor domain (PAS domain)"/>
    <property type="match status" value="1"/>
</dbReference>
<dbReference type="PROSITE" id="PS50112">
    <property type="entry name" value="PAS"/>
    <property type="match status" value="1"/>
</dbReference>
<dbReference type="Gene3D" id="3.30.450.20">
    <property type="entry name" value="PAS domain"/>
    <property type="match status" value="1"/>
</dbReference>
<dbReference type="GO" id="GO:0016020">
    <property type="term" value="C:membrane"/>
    <property type="evidence" value="ECO:0007669"/>
    <property type="project" value="InterPro"/>
</dbReference>
<dbReference type="OrthoDB" id="9782588at2"/>
<dbReference type="EMBL" id="SMBU01000035">
    <property type="protein sequence ID" value="TCU89035.1"/>
    <property type="molecule type" value="Genomic_DNA"/>
</dbReference>
<dbReference type="InterPro" id="IPR050482">
    <property type="entry name" value="Sensor_HK_TwoCompSys"/>
</dbReference>
<dbReference type="InterPro" id="IPR013767">
    <property type="entry name" value="PAS_fold"/>
</dbReference>
<gene>
    <name evidence="7" type="ORF">EV671_103510</name>
</gene>
<dbReference type="PANTHER" id="PTHR24421">
    <property type="entry name" value="NITRATE/NITRITE SENSOR PROTEIN NARX-RELATED"/>
    <property type="match status" value="1"/>
</dbReference>
<keyword evidence="4" id="KW-0175">Coiled coil</keyword>
<evidence type="ECO:0000256" key="4">
    <source>
        <dbReference type="SAM" id="Coils"/>
    </source>
</evidence>
<dbReference type="Gene3D" id="3.30.565.10">
    <property type="entry name" value="Histidine kinase-like ATPase, C-terminal domain"/>
    <property type="match status" value="1"/>
</dbReference>
<feature type="compositionally biased region" description="Basic residues" evidence="5">
    <location>
        <begin position="1"/>
        <end position="12"/>
    </location>
</feature>
<dbReference type="GO" id="GO:0000155">
    <property type="term" value="F:phosphorelay sensor kinase activity"/>
    <property type="evidence" value="ECO:0007669"/>
    <property type="project" value="InterPro"/>
</dbReference>
<dbReference type="InterPro" id="IPR035965">
    <property type="entry name" value="PAS-like_dom_sf"/>
</dbReference>
<feature type="domain" description="PAS" evidence="6">
    <location>
        <begin position="30"/>
        <end position="74"/>
    </location>
</feature>
<dbReference type="NCBIfam" id="TIGR00229">
    <property type="entry name" value="sensory_box"/>
    <property type="match status" value="1"/>
</dbReference>
<dbReference type="Pfam" id="PF07730">
    <property type="entry name" value="HisKA_3"/>
    <property type="match status" value="1"/>
</dbReference>
<feature type="region of interest" description="Disordered" evidence="5">
    <location>
        <begin position="1"/>
        <end position="24"/>
    </location>
</feature>
<dbReference type="GO" id="GO:0006355">
    <property type="term" value="P:regulation of DNA-templated transcription"/>
    <property type="evidence" value="ECO:0007669"/>
    <property type="project" value="InterPro"/>
</dbReference>
<evidence type="ECO:0000313" key="7">
    <source>
        <dbReference type="EMBL" id="TCU89035.1"/>
    </source>
</evidence>
<keyword evidence="8" id="KW-1185">Reference proteome</keyword>
<dbReference type="InterPro" id="IPR036890">
    <property type="entry name" value="HATPase_C_sf"/>
</dbReference>
<dbReference type="Proteomes" id="UP000295110">
    <property type="component" value="Unassembled WGS sequence"/>
</dbReference>
<keyword evidence="3" id="KW-0902">Two-component regulatory system</keyword>
<protein>
    <submittedName>
        <fullName evidence="7">PAS domain S-box-containing protein</fullName>
    </submittedName>
</protein>
<reference evidence="7 8" key="1">
    <citation type="submission" date="2019-03" db="EMBL/GenBank/DDBJ databases">
        <title>Genomic Encyclopedia of Type Strains, Phase IV (KMG-IV): sequencing the most valuable type-strain genomes for metagenomic binning, comparative biology and taxonomic classification.</title>
        <authorList>
            <person name="Goeker M."/>
        </authorList>
    </citation>
    <scope>NUCLEOTIDE SEQUENCE [LARGE SCALE GENOMIC DNA]</scope>
    <source>
        <strain evidence="7 8">DSM 654</strain>
    </source>
</reference>
<dbReference type="SMART" id="SM00387">
    <property type="entry name" value="HATPase_c"/>
    <property type="match status" value="1"/>
</dbReference>
<dbReference type="SUPFAM" id="SSF55874">
    <property type="entry name" value="ATPase domain of HSP90 chaperone/DNA topoisomerase II/histidine kinase"/>
    <property type="match status" value="1"/>
</dbReference>
<evidence type="ECO:0000256" key="2">
    <source>
        <dbReference type="ARBA" id="ARBA00022777"/>
    </source>
</evidence>
<dbReference type="Gene3D" id="1.20.5.1930">
    <property type="match status" value="1"/>
</dbReference>
<dbReference type="AlphaFoldDB" id="A0A4R3UK75"/>
<dbReference type="SMART" id="SM00091">
    <property type="entry name" value="PAS"/>
    <property type="match status" value="1"/>
</dbReference>
<dbReference type="RefSeq" id="WP_132575575.1">
    <property type="nucleotide sequence ID" value="NZ_CBCSGL010000036.1"/>
</dbReference>
<keyword evidence="2" id="KW-0418">Kinase</keyword>